<name>A0A0D7W756_9FLAO</name>
<feature type="compositionally biased region" description="Low complexity" evidence="10">
    <location>
        <begin position="599"/>
        <end position="619"/>
    </location>
</feature>
<dbReference type="NCBIfam" id="NF001413">
    <property type="entry name" value="PRK00290.1"/>
    <property type="match status" value="1"/>
</dbReference>
<evidence type="ECO:0000256" key="6">
    <source>
        <dbReference type="ARBA" id="ARBA00023016"/>
    </source>
</evidence>
<dbReference type="PROSITE" id="PS00297">
    <property type="entry name" value="HSP70_1"/>
    <property type="match status" value="1"/>
</dbReference>
<keyword evidence="5 8" id="KW-0067">ATP-binding</keyword>
<evidence type="ECO:0000256" key="10">
    <source>
        <dbReference type="SAM" id="MobiDB-lite"/>
    </source>
</evidence>
<dbReference type="PROSITE" id="PS00329">
    <property type="entry name" value="HSP70_2"/>
    <property type="match status" value="1"/>
</dbReference>
<comment type="induction">
    <text evidence="8">By stress conditions e.g. heat shock.</text>
</comment>
<dbReference type="SUPFAM" id="SSF53067">
    <property type="entry name" value="Actin-like ATPase domain"/>
    <property type="match status" value="2"/>
</dbReference>
<evidence type="ECO:0000256" key="9">
    <source>
        <dbReference type="RuleBase" id="RU003322"/>
    </source>
</evidence>
<dbReference type="InterPro" id="IPR018181">
    <property type="entry name" value="Heat_shock_70_CS"/>
</dbReference>
<dbReference type="InterPro" id="IPR029047">
    <property type="entry name" value="HSP70_peptide-bd_sf"/>
</dbReference>
<evidence type="ECO:0000256" key="7">
    <source>
        <dbReference type="ARBA" id="ARBA00023186"/>
    </source>
</evidence>
<dbReference type="InterPro" id="IPR013126">
    <property type="entry name" value="Hsp_70_fam"/>
</dbReference>
<keyword evidence="3 8" id="KW-0597">Phosphoprotein</keyword>
<dbReference type="GO" id="GO:0051082">
    <property type="term" value="F:unfolded protein binding"/>
    <property type="evidence" value="ECO:0007669"/>
    <property type="project" value="InterPro"/>
</dbReference>
<gene>
    <name evidence="8" type="primary">dnaK</name>
    <name evidence="11" type="ORF">PK35_01785</name>
</gene>
<keyword evidence="12" id="KW-1185">Reference proteome</keyword>
<dbReference type="GO" id="GO:0140662">
    <property type="term" value="F:ATP-dependent protein folding chaperone"/>
    <property type="evidence" value="ECO:0007669"/>
    <property type="project" value="InterPro"/>
</dbReference>
<sequence length="636" mass="68546">MSKIIGIDLGTTNSCVSVMEGNEPVVIPNAEGKRTTPSVIAFVEGGEIKVGDPAKRQAVTNPTKTVYSIKRFMGNKYSESKNEAERVPYKVVKGDNDTPRVDIDGRLYTPQELSAMILQKMKKTAEDYLGQDVSRAVITVPAYFNDSQRQATKEAGEIAGLKVERIINEPTAAALAYGLDKKGSDQKIVVFDFGGGTHDVSILELGDGVFEVLSTDGDTHLGGDDVDEKIINWLADEFQAEENMDLRKDPMSLQRLKEAAEKAKIELSSSAQTEINLPYITATASGPKHLVRTLTRSKFEQLIDDLVKRTIEPCESALKAAGLSKSDIDEVILVGGSTRIPAVQAAVEKFFGKAPSKGVNPDEVVSLGAGIQGGVLTGDVKDVLLLDVTPLSLGIETMGNVFTKLIEANTTIPTKKSQVFSTAADNQPSVEIHVLQGERAMAADNKTIGRFHLDGIPPARRGTPQIEVTFDIDANGIIKVSAEDKATGKKQDIRIEASSGLTEEEIEKMKADAEANAEADKAAAETAQKLNEADSMIFQTEKQLEEFGDKLSDDKKQPIQEALEELKKAYETKDIAVITPALDKMNEAWKVASEEMYKAQAEAQQAGGAQPGPDANAGGSANEGSDVEDVDFEEVK</sequence>
<dbReference type="NCBIfam" id="TIGR02350">
    <property type="entry name" value="prok_dnaK"/>
    <property type="match status" value="1"/>
</dbReference>
<dbReference type="Gene3D" id="3.30.420.40">
    <property type="match status" value="2"/>
</dbReference>
<comment type="function">
    <text evidence="8">Acts as a chaperone.</text>
</comment>
<protein>
    <recommendedName>
        <fullName evidence="2 8">Chaperone protein DnaK</fullName>
    </recommendedName>
    <alternativeName>
        <fullName evidence="8">HSP70</fullName>
    </alternativeName>
    <alternativeName>
        <fullName evidence="8">Heat shock 70 kDa protein</fullName>
    </alternativeName>
    <alternativeName>
        <fullName evidence="8">Heat shock protein 70</fullName>
    </alternativeName>
</protein>
<evidence type="ECO:0000256" key="8">
    <source>
        <dbReference type="HAMAP-Rule" id="MF_00332"/>
    </source>
</evidence>
<dbReference type="PANTHER" id="PTHR19375">
    <property type="entry name" value="HEAT SHOCK PROTEIN 70KDA"/>
    <property type="match status" value="1"/>
</dbReference>
<dbReference type="AlphaFoldDB" id="A0A0D7W756"/>
<keyword evidence="7 8" id="KW-0143">Chaperone</keyword>
<dbReference type="STRING" id="1382798.PK35_01785"/>
<dbReference type="RefSeq" id="WP_044624928.1">
    <property type="nucleotide sequence ID" value="NZ_JTDV01000001.1"/>
</dbReference>
<evidence type="ECO:0000256" key="5">
    <source>
        <dbReference type="ARBA" id="ARBA00022840"/>
    </source>
</evidence>
<dbReference type="FunFam" id="1.20.1270.10:FF:000001">
    <property type="entry name" value="Molecular chaperone DnaK"/>
    <property type="match status" value="1"/>
</dbReference>
<dbReference type="FunFam" id="3.30.420.40:FF:000004">
    <property type="entry name" value="Molecular chaperone DnaK"/>
    <property type="match status" value="1"/>
</dbReference>
<keyword evidence="4 8" id="KW-0547">Nucleotide-binding</keyword>
<evidence type="ECO:0000313" key="12">
    <source>
        <dbReference type="Proteomes" id="UP000032361"/>
    </source>
</evidence>
<evidence type="ECO:0000256" key="1">
    <source>
        <dbReference type="ARBA" id="ARBA00007381"/>
    </source>
</evidence>
<evidence type="ECO:0000256" key="4">
    <source>
        <dbReference type="ARBA" id="ARBA00022741"/>
    </source>
</evidence>
<dbReference type="GO" id="GO:0005524">
    <property type="term" value="F:ATP binding"/>
    <property type="evidence" value="ECO:0007669"/>
    <property type="project" value="UniProtKB-UniRule"/>
</dbReference>
<dbReference type="Pfam" id="PF00012">
    <property type="entry name" value="HSP70"/>
    <property type="match status" value="1"/>
</dbReference>
<evidence type="ECO:0000256" key="2">
    <source>
        <dbReference type="ARBA" id="ARBA00014415"/>
    </source>
</evidence>
<dbReference type="Gene3D" id="1.20.1270.10">
    <property type="match status" value="1"/>
</dbReference>
<feature type="compositionally biased region" description="Acidic residues" evidence="10">
    <location>
        <begin position="625"/>
        <end position="636"/>
    </location>
</feature>
<comment type="similarity">
    <text evidence="1 8 9">Belongs to the heat shock protein 70 family.</text>
</comment>
<accession>A0A0D7W756</accession>
<proteinExistence type="evidence at transcript level"/>
<reference evidence="11 12" key="1">
    <citation type="journal article" date="2015" name="Antonie Van Leeuwenhoek">
        <title>Tamlana nanhaiensis sp. nov., isolated from surface seawater collected from the South China Sea.</title>
        <authorList>
            <person name="Liu X."/>
            <person name="Lai Q."/>
            <person name="Du Y."/>
            <person name="Li G."/>
            <person name="Sun F."/>
            <person name="Shao Z."/>
        </authorList>
    </citation>
    <scope>NUCLEOTIDE SEQUENCE [LARGE SCALE GENOMIC DNA]</scope>
    <source>
        <strain evidence="11 12">FHC16</strain>
    </source>
</reference>
<dbReference type="PRINTS" id="PR00301">
    <property type="entry name" value="HEATSHOCK70"/>
</dbReference>
<evidence type="ECO:0000313" key="11">
    <source>
        <dbReference type="EMBL" id="KJD34543.1"/>
    </source>
</evidence>
<feature type="modified residue" description="Phosphothreonine; by autocatalysis" evidence="8">
    <location>
        <position position="197"/>
    </location>
</feature>
<dbReference type="Gene3D" id="3.90.640.10">
    <property type="entry name" value="Actin, Chain A, domain 4"/>
    <property type="match status" value="1"/>
</dbReference>
<dbReference type="FunFam" id="3.90.640.10:FF:000003">
    <property type="entry name" value="Molecular chaperone DnaK"/>
    <property type="match status" value="1"/>
</dbReference>
<dbReference type="HAMAP" id="MF_00332">
    <property type="entry name" value="DnaK"/>
    <property type="match status" value="1"/>
</dbReference>
<dbReference type="Gene3D" id="2.60.34.10">
    <property type="entry name" value="Substrate Binding Domain Of DNAk, Chain A, domain 1"/>
    <property type="match status" value="1"/>
</dbReference>
<dbReference type="PATRIC" id="fig|1382798.3.peg.361"/>
<evidence type="ECO:0000256" key="3">
    <source>
        <dbReference type="ARBA" id="ARBA00022553"/>
    </source>
</evidence>
<dbReference type="InterPro" id="IPR012725">
    <property type="entry name" value="Chaperone_DnaK"/>
</dbReference>
<dbReference type="SUPFAM" id="SSF100920">
    <property type="entry name" value="Heat shock protein 70kD (HSP70), peptide-binding domain"/>
    <property type="match status" value="1"/>
</dbReference>
<dbReference type="OrthoDB" id="9766019at2"/>
<dbReference type="EMBL" id="JTDV01000001">
    <property type="protein sequence ID" value="KJD34543.1"/>
    <property type="molecule type" value="Genomic_DNA"/>
</dbReference>
<dbReference type="PROSITE" id="PS01036">
    <property type="entry name" value="HSP70_3"/>
    <property type="match status" value="1"/>
</dbReference>
<feature type="region of interest" description="Disordered" evidence="10">
    <location>
        <begin position="597"/>
        <end position="636"/>
    </location>
</feature>
<keyword evidence="6 8" id="KW-0346">Stress response</keyword>
<dbReference type="InterPro" id="IPR043129">
    <property type="entry name" value="ATPase_NBD"/>
</dbReference>
<dbReference type="CDD" id="cd10234">
    <property type="entry name" value="ASKHA_NBD_HSP70_DnaK-like"/>
    <property type="match status" value="1"/>
</dbReference>
<dbReference type="InterPro" id="IPR029048">
    <property type="entry name" value="HSP70_C_sf"/>
</dbReference>
<dbReference type="Proteomes" id="UP000032361">
    <property type="component" value="Unassembled WGS sequence"/>
</dbReference>
<organism evidence="11 12">
    <name type="scientific">Neotamlana nanhaiensis</name>
    <dbReference type="NCBI Taxonomy" id="1382798"/>
    <lineage>
        <taxon>Bacteria</taxon>
        <taxon>Pseudomonadati</taxon>
        <taxon>Bacteroidota</taxon>
        <taxon>Flavobacteriia</taxon>
        <taxon>Flavobacteriales</taxon>
        <taxon>Flavobacteriaceae</taxon>
        <taxon>Neotamlana</taxon>
    </lineage>
</organism>
<dbReference type="NCBIfam" id="NF003520">
    <property type="entry name" value="PRK05183.1"/>
    <property type="match status" value="1"/>
</dbReference>
<dbReference type="FunFam" id="2.60.34.10:FF:000014">
    <property type="entry name" value="Chaperone protein DnaK HSP70"/>
    <property type="match status" value="1"/>
</dbReference>
<comment type="caution">
    <text evidence="11">The sequence shown here is derived from an EMBL/GenBank/DDBJ whole genome shotgun (WGS) entry which is preliminary data.</text>
</comment>